<dbReference type="InterPro" id="IPR029448">
    <property type="entry name" value="FANCD2"/>
</dbReference>
<dbReference type="GO" id="GO:0007129">
    <property type="term" value="P:homologous chromosome pairing at meiosis"/>
    <property type="evidence" value="ECO:0007669"/>
    <property type="project" value="TreeGrafter"/>
</dbReference>
<dbReference type="GO" id="GO:0036297">
    <property type="term" value="P:interstrand cross-link repair"/>
    <property type="evidence" value="ECO:0007669"/>
    <property type="project" value="TreeGrafter"/>
</dbReference>
<feature type="compositionally biased region" description="Basic residues" evidence="6">
    <location>
        <begin position="929"/>
        <end position="944"/>
    </location>
</feature>
<evidence type="ECO:0000313" key="7">
    <source>
        <dbReference type="EMBL" id="GHP09998.1"/>
    </source>
</evidence>
<comment type="subcellular location">
    <subcellularLocation>
        <location evidence="1">Nucleus</location>
    </subcellularLocation>
</comment>
<reference evidence="7" key="1">
    <citation type="submission" date="2020-10" db="EMBL/GenBank/DDBJ databases">
        <title>Unveiling of a novel bifunctional photoreceptor, Dualchrome1, isolated from a cosmopolitan green alga.</title>
        <authorList>
            <person name="Suzuki S."/>
            <person name="Kawachi M."/>
        </authorList>
    </citation>
    <scope>NUCLEOTIDE SEQUENCE</scope>
    <source>
        <strain evidence="7">NIES 2893</strain>
    </source>
</reference>
<evidence type="ECO:0000256" key="4">
    <source>
        <dbReference type="ARBA" id="ARBA00023242"/>
    </source>
</evidence>
<organism evidence="7 8">
    <name type="scientific">Pycnococcus provasolii</name>
    <dbReference type="NCBI Taxonomy" id="41880"/>
    <lineage>
        <taxon>Eukaryota</taxon>
        <taxon>Viridiplantae</taxon>
        <taxon>Chlorophyta</taxon>
        <taxon>Pseudoscourfieldiophyceae</taxon>
        <taxon>Pseudoscourfieldiales</taxon>
        <taxon>Pycnococcaceae</taxon>
        <taxon>Pycnococcus</taxon>
    </lineage>
</organism>
<evidence type="ECO:0000256" key="2">
    <source>
        <dbReference type="ARBA" id="ARBA00022499"/>
    </source>
</evidence>
<dbReference type="OrthoDB" id="509626at2759"/>
<name>A0A830HSP5_9CHLO</name>
<feature type="compositionally biased region" description="Low complexity" evidence="6">
    <location>
        <begin position="955"/>
        <end position="964"/>
    </location>
</feature>
<evidence type="ECO:0008006" key="9">
    <source>
        <dbReference type="Google" id="ProtNLM"/>
    </source>
</evidence>
<sequence>MAPVRVTSFLDTHLRACEQAQESAVHGLEDIVAQGEDALRSVLVPLGNAATITTTTTTTTTTSLWAQRHSVATVLLNVACIQERILNTLLEQVPEYADGASQNSNNVARLILSQLRGIDRLEKPSQTAETLLELVTASPISFQREAVALLPEMVADAQHVSVARALLGFLAAEPNLVPACLDALASLYVDDADVHLETIEAAANLILSADAESAPVILKFLLSTSTSGNAENTKRVVDYVREGLEGVIPVRATNEDGQIPAAALDPKGKGKIVVTSDEDDALAIVADTLRSSFRANATACEMFLKQFVALRAPESHTPGDLWCLLALVSNGGPFSKRACGMLLKKCRTSPPAYTMEEFTAAIRGHGTALGAHFQSLLCIAEALASGTGPPGSSAGAGADPAAALNIASELYLLIFMEFRSASQQTEVLACLLQHVGGRANSAMAENAEGMCALRTLQRMVTCPTARLQVVSYASMLESLLDFMPTMPPCMSRATYHALSALALVSSTPGVPGGTGDDDDDSIASKLENELRMVVRKQLSHVEPSIQHLGRIGSVALLCALASTRAVDDSFPRAQSAARLLQWSRREVYRQGACAYGLWLDELADEVIARTGKRATREAPALAPDVVEKVLTTCQQDLEDLFLEDLDSTTGLLVGPGAATAEDEPRMVLTQLTQGGAAAAAAAHAAAASGISRLPRVSSSRSTAPAGRSGSAWLNLDGSRSPIALRIWPSVLAVTPNGQPAAQAGSLAFLAPLLRLLASCHASANTSLEEIDALLGCPLHLPTTADVHASLGVGAPLGLGVEWAPLARALCVALQAAIGWERELIGAFLGQFPKLAKRAPACVTAAGNEVLDLSEYNVHSVRFKVLHRLRSVYQLELLLDEVHHKLVQATREADEIGDVPPSSMLVAMARHARTTGTKPSASGIGSTKLGAKRGRPTSATRRGKKAAANAPPPTPGITTPGPSAASTDSAARRRRRRPVISDDEETEDEDAHESDDGGSDGDDGGNAFGTASASEPVRPVSEVQPWCIREWPDSVFEVLKLLPPSSTGIKMAENLEFCSCNSTLALIPSLRPVLLALLRRIDPMTKRRNPFSKPTDAGSMADFGMGPAEASAHALALAARYLPSLRRVMDLCVKGLVEEQSCESMHSEPGRGGGSDCDGGVSHASLLSTHSHRPITGDPRELVTSACLSPHCVVHTCDVQRASRSSLLLALKCLCICAARCRRDAASGTPLSSSTLIAAFSKAFAGDEANSESSPWEASFSYLSKLASLSAVSDDLDVRMLACTALADILALSGSSEKLSSSLSSAASGVLTCGALKASPNLNQSCGSLFWNYAQPSGVSGGGSVWAKGRQKEVALLLDAYFVSGSSEEVCTTKLEHVVTKLLPSFDATKVSADMPSLQAGTLLVWVKGAFKHLLSAYGSSVAKASDVVSAAQLDMASDDAVASPDAMAALQQYTHYATLLHDLVTVVRDLARQGVRGKTALVSECMSSCLKYVQLTGKLCDSLQKHASLSDAQCSGVFRCASKVQKSTRLLQIFCAEGKRWQDRQLLKMIPRLRAALESLLYRFKMVFAHRPEYANSWQIGKLKHKDLDGHQVSSQLVAPAGAFDDYDDDVEDGDDIMEVVEE</sequence>
<keyword evidence="3" id="KW-0832">Ubl conjugation</keyword>
<dbReference type="Pfam" id="PF14631">
    <property type="entry name" value="FancD2"/>
    <property type="match status" value="2"/>
</dbReference>
<dbReference type="Proteomes" id="UP000660262">
    <property type="component" value="Unassembled WGS sequence"/>
</dbReference>
<evidence type="ECO:0000256" key="1">
    <source>
        <dbReference type="ARBA" id="ARBA00004123"/>
    </source>
</evidence>
<protein>
    <recommendedName>
        <fullName evidence="9">Fanconi anemia group D2 protein</fullName>
    </recommendedName>
</protein>
<feature type="compositionally biased region" description="Polar residues" evidence="6">
    <location>
        <begin position="913"/>
        <end position="924"/>
    </location>
</feature>
<keyword evidence="8" id="KW-1185">Reference proteome</keyword>
<dbReference type="GO" id="GO:0031573">
    <property type="term" value="P:mitotic intra-S DNA damage checkpoint signaling"/>
    <property type="evidence" value="ECO:0007669"/>
    <property type="project" value="TreeGrafter"/>
</dbReference>
<evidence type="ECO:0000256" key="6">
    <source>
        <dbReference type="SAM" id="MobiDB-lite"/>
    </source>
</evidence>
<dbReference type="GO" id="GO:0005634">
    <property type="term" value="C:nucleus"/>
    <property type="evidence" value="ECO:0007669"/>
    <property type="project" value="UniProtKB-SubCell"/>
</dbReference>
<dbReference type="PANTHER" id="PTHR32086">
    <property type="entry name" value="FANCONI ANEMIA GROUP D2 PROTEIN"/>
    <property type="match status" value="1"/>
</dbReference>
<dbReference type="EMBL" id="BNJQ01000027">
    <property type="protein sequence ID" value="GHP09998.1"/>
    <property type="molecule type" value="Genomic_DNA"/>
</dbReference>
<gene>
    <name evidence="7" type="ORF">PPROV_000873100</name>
</gene>
<evidence type="ECO:0000313" key="8">
    <source>
        <dbReference type="Proteomes" id="UP000660262"/>
    </source>
</evidence>
<keyword evidence="4" id="KW-0539">Nucleus</keyword>
<dbReference type="GO" id="GO:0070182">
    <property type="term" value="F:DNA polymerase binding"/>
    <property type="evidence" value="ECO:0007669"/>
    <property type="project" value="TreeGrafter"/>
</dbReference>
<comment type="similarity">
    <text evidence="5">Belongs to the Fanconi anemia protein FANCD2 family.</text>
</comment>
<feature type="region of interest" description="Disordered" evidence="6">
    <location>
        <begin position="911"/>
        <end position="1018"/>
    </location>
</feature>
<comment type="caution">
    <text evidence="7">The sequence shown here is derived from an EMBL/GenBank/DDBJ whole genome shotgun (WGS) entry which is preliminary data.</text>
</comment>
<accession>A0A830HSP5</accession>
<dbReference type="GO" id="GO:1990918">
    <property type="term" value="P:double-strand break repair involved in meiotic recombination"/>
    <property type="evidence" value="ECO:0007669"/>
    <property type="project" value="TreeGrafter"/>
</dbReference>
<evidence type="ECO:0000256" key="5">
    <source>
        <dbReference type="ARBA" id="ARBA00093456"/>
    </source>
</evidence>
<feature type="compositionally biased region" description="Acidic residues" evidence="6">
    <location>
        <begin position="980"/>
        <end position="1002"/>
    </location>
</feature>
<proteinExistence type="inferred from homology"/>
<dbReference type="GO" id="GO:0000793">
    <property type="term" value="C:condensed chromosome"/>
    <property type="evidence" value="ECO:0007669"/>
    <property type="project" value="TreeGrafter"/>
</dbReference>
<evidence type="ECO:0000256" key="3">
    <source>
        <dbReference type="ARBA" id="ARBA00022843"/>
    </source>
</evidence>
<dbReference type="PANTHER" id="PTHR32086:SF0">
    <property type="entry name" value="FANCONI ANEMIA GROUP D2 PROTEIN"/>
    <property type="match status" value="1"/>
</dbReference>
<keyword evidence="2" id="KW-1017">Isopeptide bond</keyword>